<organism evidence="1 2">
    <name type="scientific">Parachitinimonas caeni</name>
    <dbReference type="NCBI Taxonomy" id="3031301"/>
    <lineage>
        <taxon>Bacteria</taxon>
        <taxon>Pseudomonadati</taxon>
        <taxon>Pseudomonadota</taxon>
        <taxon>Betaproteobacteria</taxon>
        <taxon>Neisseriales</taxon>
        <taxon>Chitinibacteraceae</taxon>
        <taxon>Parachitinimonas</taxon>
    </lineage>
</organism>
<dbReference type="RefSeq" id="WP_284099783.1">
    <property type="nucleotide sequence ID" value="NZ_JARRAF010000005.1"/>
</dbReference>
<evidence type="ECO:0000313" key="2">
    <source>
        <dbReference type="Proteomes" id="UP001172778"/>
    </source>
</evidence>
<dbReference type="Proteomes" id="UP001172778">
    <property type="component" value="Unassembled WGS sequence"/>
</dbReference>
<dbReference type="SUPFAM" id="SSF69635">
    <property type="entry name" value="Type III secretory system chaperone-like"/>
    <property type="match status" value="1"/>
</dbReference>
<name>A0ABT7DTT7_9NEIS</name>
<dbReference type="Gene3D" id="3.30.1460.10">
    <property type="match status" value="1"/>
</dbReference>
<proteinExistence type="predicted"/>
<gene>
    <name evidence="1" type="primary">sycN</name>
    <name evidence="1" type="ORF">PZA18_05410</name>
</gene>
<dbReference type="CDD" id="cd17031">
    <property type="entry name" value="T3SC_IA_SycN-like"/>
    <property type="match status" value="1"/>
</dbReference>
<keyword evidence="2" id="KW-1185">Reference proteome</keyword>
<dbReference type="NCBIfam" id="TIGR02503">
    <property type="entry name" value="type_III_SycN"/>
    <property type="match status" value="1"/>
</dbReference>
<accession>A0ABT7DTT7</accession>
<dbReference type="InterPro" id="IPR012673">
    <property type="entry name" value="T3SS_SynN"/>
</dbReference>
<sequence>MSWSAQTLSDFGRQMGMEDLSFNHNGVARFDFADGGSMGIELKSEVVLIYLIRPLGYHGETARQKALRLADRRQGWSMPIQVGCMGANKLIFLTRLPERSFTLPALEEALDLLNRLHQMAQDGR</sequence>
<dbReference type="Pfam" id="PF21665">
    <property type="entry name" value="Type_III_SycN"/>
    <property type="match status" value="1"/>
</dbReference>
<protein>
    <submittedName>
        <fullName evidence="1">Type III secretion chaperone SycN</fullName>
    </submittedName>
</protein>
<comment type="caution">
    <text evidence="1">The sequence shown here is derived from an EMBL/GenBank/DDBJ whole genome shotgun (WGS) entry which is preliminary data.</text>
</comment>
<dbReference type="EMBL" id="JARRAF010000005">
    <property type="protein sequence ID" value="MDK2123483.1"/>
    <property type="molecule type" value="Genomic_DNA"/>
</dbReference>
<evidence type="ECO:0000313" key="1">
    <source>
        <dbReference type="EMBL" id="MDK2123483.1"/>
    </source>
</evidence>
<reference evidence="1" key="1">
    <citation type="submission" date="2023-03" db="EMBL/GenBank/DDBJ databases">
        <title>Chitinimonas shenzhenensis gen. nov., sp. nov., a novel member of family Burkholderiaceae isolated from activated sludge collected in Shen Zhen, China.</title>
        <authorList>
            <person name="Wang X."/>
        </authorList>
    </citation>
    <scope>NUCLEOTIDE SEQUENCE</scope>
    <source>
        <strain evidence="1">DQS-5</strain>
    </source>
</reference>